<dbReference type="SUPFAM" id="SSF56024">
    <property type="entry name" value="Phospholipase D/nuclease"/>
    <property type="match status" value="1"/>
</dbReference>
<dbReference type="Proteomes" id="UP000004757">
    <property type="component" value="Unassembled WGS sequence"/>
</dbReference>
<reference evidence="1 2" key="1">
    <citation type="submission" date="2010-03" db="EMBL/GenBank/DDBJ databases">
        <authorList>
            <person name="Glass J.I."/>
            <person name="Benders G.A."/>
            <person name="Durkin A.S."/>
            <person name="Farmerie W.G."/>
            <person name="Hlavinka K."/>
            <person name="Hostetler J."/>
            <person name="Jackson J."/>
            <person name="May M.A."/>
            <person name="Miller R.H."/>
            <person name="Paralanov V."/>
            <person name="Radune D."/>
            <person name="Szczypinski B."/>
            <person name="Brown D.R."/>
        </authorList>
    </citation>
    <scope>NUCLEOTIDE SEQUENCE [LARGE SCALE GENOMIC DNA]</scope>
    <source>
        <strain evidence="1 2">A21JP2</strain>
    </source>
</reference>
<dbReference type="PANTHER" id="PTHR21248">
    <property type="entry name" value="CARDIOLIPIN SYNTHASE"/>
    <property type="match status" value="1"/>
</dbReference>
<dbReference type="EMBL" id="ADNC01000032">
    <property type="protein sequence ID" value="EFF41076.1"/>
    <property type="molecule type" value="Genomic_DNA"/>
</dbReference>
<dbReference type="STRING" id="747682.MALL_0194"/>
<evidence type="ECO:0000313" key="1">
    <source>
        <dbReference type="EMBL" id="EFF41076.1"/>
    </source>
</evidence>
<keyword evidence="2" id="KW-1185">Reference proteome</keyword>
<name>D4XX45_9BACT</name>
<dbReference type="eggNOG" id="COG1502">
    <property type="taxonomic scope" value="Bacteria"/>
</dbReference>
<feature type="non-terminal residue" evidence="1">
    <location>
        <position position="163"/>
    </location>
</feature>
<organism evidence="1 2">
    <name type="scientific">Mycoplasmopsis alligatoris A21JP2</name>
    <dbReference type="NCBI Taxonomy" id="747682"/>
    <lineage>
        <taxon>Bacteria</taxon>
        <taxon>Bacillati</taxon>
        <taxon>Mycoplasmatota</taxon>
        <taxon>Mycoplasmoidales</taxon>
        <taxon>Metamycoplasmataceae</taxon>
        <taxon>Mycoplasmopsis</taxon>
    </lineage>
</organism>
<protein>
    <recommendedName>
        <fullName evidence="3">Cardiolipin synthase</fullName>
    </recommendedName>
</protein>
<evidence type="ECO:0000313" key="2">
    <source>
        <dbReference type="Proteomes" id="UP000004757"/>
    </source>
</evidence>
<sequence length="163" mass="19193">MIIIVLPYVGNVLFFTFGLRYSNKRELEITKSDKYNLDNFSCCSPLSPYVNKNEILNSIQNITETRNFSGQFKIYSEGYHFYEKLFDTLRNAKKTINLVTYIIKPSEISEEFLEILEKKAQEGLIIRWLIDSFGMTFLAKEMLKKLKSYKNVEIDFIGKIHYP</sequence>
<comment type="caution">
    <text evidence="1">The sequence shown here is derived from an EMBL/GenBank/DDBJ whole genome shotgun (WGS) entry which is preliminary data.</text>
</comment>
<gene>
    <name evidence="1" type="ORF">MALL_0194</name>
</gene>
<evidence type="ECO:0008006" key="3">
    <source>
        <dbReference type="Google" id="ProtNLM"/>
    </source>
</evidence>
<dbReference type="PANTHER" id="PTHR21248:SF7">
    <property type="entry name" value="MINOR CARDIOLIPIN SYNTHASE CLSB"/>
    <property type="match status" value="1"/>
</dbReference>
<accession>D4XX45</accession>
<dbReference type="AlphaFoldDB" id="D4XX45"/>
<dbReference type="Gene3D" id="3.30.870.10">
    <property type="entry name" value="Endonuclease Chain A"/>
    <property type="match status" value="1"/>
</dbReference>
<proteinExistence type="predicted"/>